<dbReference type="Proteomes" id="UP000283458">
    <property type="component" value="Unassembled WGS sequence"/>
</dbReference>
<proteinExistence type="inferred from homology"/>
<dbReference type="InterPro" id="IPR036291">
    <property type="entry name" value="NAD(P)-bd_dom_sf"/>
</dbReference>
<sequence length="280" mass="30641">MHILMTGAGGAVATALTPRLTALGHRLRFSDRVRPPGLPDDADFVLAELTDEAAVFRACDGVDAVLHLGAISSEDSFDRILDVNIRGAHNVFEGARRAGNRRVIFASSNHAIGMYPRSVTLDETAPPRPDSYYGLSKAYGELLARMYWDKHGLESACLRIGSCEVKPTQKRHISTWLSHDDLAHLIDRCLRAEGLGAAIFYGVSANERRWWRDRSADTIGYHPKDNAEDYAGLPGMQDPMPNMLDETHQGGTFVSANYTRALPPADAREATGAEPQQGSL</sequence>
<evidence type="ECO:0000256" key="2">
    <source>
        <dbReference type="ARBA" id="ARBA00023002"/>
    </source>
</evidence>
<dbReference type="PANTHER" id="PTHR43103">
    <property type="entry name" value="NUCLEOSIDE-DIPHOSPHATE-SUGAR EPIMERASE"/>
    <property type="match status" value="1"/>
</dbReference>
<dbReference type="OrthoDB" id="8770295at2"/>
<dbReference type="Gene3D" id="3.40.50.720">
    <property type="entry name" value="NAD(P)-binding Rossmann-like Domain"/>
    <property type="match status" value="1"/>
</dbReference>
<evidence type="ECO:0000259" key="5">
    <source>
        <dbReference type="Pfam" id="PF01370"/>
    </source>
</evidence>
<evidence type="ECO:0000256" key="1">
    <source>
        <dbReference type="ARBA" id="ARBA00007637"/>
    </source>
</evidence>
<keyword evidence="7" id="KW-1185">Reference proteome</keyword>
<comment type="caution">
    <text evidence="6">The sequence shown here is derived from an EMBL/GenBank/DDBJ whole genome shotgun (WGS) entry which is preliminary data.</text>
</comment>
<dbReference type="GO" id="GO:0016491">
    <property type="term" value="F:oxidoreductase activity"/>
    <property type="evidence" value="ECO:0007669"/>
    <property type="project" value="UniProtKB-KW"/>
</dbReference>
<dbReference type="InterPro" id="IPR001509">
    <property type="entry name" value="Epimerase_deHydtase"/>
</dbReference>
<dbReference type="PANTHER" id="PTHR43103:SF5">
    <property type="entry name" value="4-EPIMERASE, PUTATIVE (AFU_ORTHOLOGUE AFUA_7G00360)-RELATED"/>
    <property type="match status" value="1"/>
</dbReference>
<dbReference type="RefSeq" id="WP_119834036.1">
    <property type="nucleotide sequence ID" value="NZ_QYUL01000005.1"/>
</dbReference>
<keyword evidence="3" id="KW-0520">NAD</keyword>
<dbReference type="AlphaFoldDB" id="A0A418VN90"/>
<evidence type="ECO:0000313" key="6">
    <source>
        <dbReference type="EMBL" id="RJF77592.1"/>
    </source>
</evidence>
<dbReference type="SUPFAM" id="SSF51735">
    <property type="entry name" value="NAD(P)-binding Rossmann-fold domains"/>
    <property type="match status" value="1"/>
</dbReference>
<feature type="domain" description="NAD-dependent epimerase/dehydratase" evidence="5">
    <location>
        <begin position="3"/>
        <end position="164"/>
    </location>
</feature>
<dbReference type="EMBL" id="QYUL01000005">
    <property type="protein sequence ID" value="RJF77592.1"/>
    <property type="molecule type" value="Genomic_DNA"/>
</dbReference>
<accession>A0A418VN90</accession>
<keyword evidence="2" id="KW-0560">Oxidoreductase</keyword>
<evidence type="ECO:0000256" key="4">
    <source>
        <dbReference type="SAM" id="MobiDB-lite"/>
    </source>
</evidence>
<feature type="region of interest" description="Disordered" evidence="4">
    <location>
        <begin position="260"/>
        <end position="280"/>
    </location>
</feature>
<protein>
    <submittedName>
        <fullName evidence="6">NAD(P)-dependent oxidoreductase</fullName>
    </submittedName>
</protein>
<organism evidence="6 7">
    <name type="scientific">Azospirillum cavernae</name>
    <dbReference type="NCBI Taxonomy" id="2320860"/>
    <lineage>
        <taxon>Bacteria</taxon>
        <taxon>Pseudomonadati</taxon>
        <taxon>Pseudomonadota</taxon>
        <taxon>Alphaproteobacteria</taxon>
        <taxon>Rhodospirillales</taxon>
        <taxon>Azospirillaceae</taxon>
        <taxon>Azospirillum</taxon>
    </lineage>
</organism>
<evidence type="ECO:0000313" key="7">
    <source>
        <dbReference type="Proteomes" id="UP000283458"/>
    </source>
</evidence>
<evidence type="ECO:0000256" key="3">
    <source>
        <dbReference type="ARBA" id="ARBA00023027"/>
    </source>
</evidence>
<comment type="similarity">
    <text evidence="1">Belongs to the NAD(P)-dependent epimerase/dehydratase family.</text>
</comment>
<dbReference type="Pfam" id="PF01370">
    <property type="entry name" value="Epimerase"/>
    <property type="match status" value="1"/>
</dbReference>
<gene>
    <name evidence="6" type="ORF">D3877_25905</name>
</gene>
<name>A0A418VN90_9PROT</name>
<reference evidence="6 7" key="1">
    <citation type="submission" date="2018-09" db="EMBL/GenBank/DDBJ databases">
        <authorList>
            <person name="Zhu H."/>
        </authorList>
    </citation>
    <scope>NUCLEOTIDE SEQUENCE [LARGE SCALE GENOMIC DNA]</scope>
    <source>
        <strain evidence="6 7">K2W22B-5</strain>
    </source>
</reference>